<evidence type="ECO:0000313" key="2">
    <source>
        <dbReference type="EMBL" id="MBW72784.1"/>
    </source>
</evidence>
<keyword evidence="1" id="KW-0732">Signal</keyword>
<evidence type="ECO:0000256" key="1">
    <source>
        <dbReference type="SAM" id="SignalP"/>
    </source>
</evidence>
<name>A0A2M4D5C3_ANODA</name>
<feature type="chain" id="PRO_5014811604" evidence="1">
    <location>
        <begin position="33"/>
        <end position="73"/>
    </location>
</feature>
<dbReference type="AlphaFoldDB" id="A0A2M4D5C3"/>
<organism evidence="2">
    <name type="scientific">Anopheles darlingi</name>
    <name type="common">Mosquito</name>
    <dbReference type="NCBI Taxonomy" id="43151"/>
    <lineage>
        <taxon>Eukaryota</taxon>
        <taxon>Metazoa</taxon>
        <taxon>Ecdysozoa</taxon>
        <taxon>Arthropoda</taxon>
        <taxon>Hexapoda</taxon>
        <taxon>Insecta</taxon>
        <taxon>Pterygota</taxon>
        <taxon>Neoptera</taxon>
        <taxon>Endopterygota</taxon>
        <taxon>Diptera</taxon>
        <taxon>Nematocera</taxon>
        <taxon>Culicoidea</taxon>
        <taxon>Culicidae</taxon>
        <taxon>Anophelinae</taxon>
        <taxon>Anopheles</taxon>
    </lineage>
</organism>
<accession>A0A2M4D5C3</accession>
<dbReference type="EMBL" id="GGFL01008606">
    <property type="protein sequence ID" value="MBW72784.1"/>
    <property type="molecule type" value="Transcribed_RNA"/>
</dbReference>
<proteinExistence type="predicted"/>
<sequence>MLLLFISPPLPDIVPLLLLLFWLPLLPLLQEAMIEGSFDSRVPWTPPPTGWPPTARPVRLVVPRAVRRVRRRV</sequence>
<reference evidence="2" key="1">
    <citation type="submission" date="2018-01" db="EMBL/GenBank/DDBJ databases">
        <title>An insight into the sialome of Amazonian anophelines.</title>
        <authorList>
            <person name="Ribeiro J.M."/>
            <person name="Scarpassa V."/>
            <person name="Calvo E."/>
        </authorList>
    </citation>
    <scope>NUCLEOTIDE SEQUENCE</scope>
</reference>
<protein>
    <submittedName>
        <fullName evidence="2">Putative secreted protein</fullName>
    </submittedName>
</protein>
<feature type="signal peptide" evidence="1">
    <location>
        <begin position="1"/>
        <end position="32"/>
    </location>
</feature>